<keyword evidence="7" id="KW-0539">Nucleus</keyword>
<evidence type="ECO:0000256" key="8">
    <source>
        <dbReference type="SAM" id="Coils"/>
    </source>
</evidence>
<dbReference type="RefSeq" id="XP_010932729.2">
    <property type="nucleotide sequence ID" value="XM_010934427.2"/>
</dbReference>
<evidence type="ECO:0000313" key="10">
    <source>
        <dbReference type="RefSeq" id="XP_010932729.2"/>
    </source>
</evidence>
<comment type="subcellular location">
    <subcellularLocation>
        <location evidence="2">Cytoplasm</location>
    </subcellularLocation>
    <subcellularLocation>
        <location evidence="1">Nucleus</location>
    </subcellularLocation>
</comment>
<evidence type="ECO:0000256" key="2">
    <source>
        <dbReference type="ARBA" id="ARBA00004496"/>
    </source>
</evidence>
<evidence type="ECO:0000256" key="5">
    <source>
        <dbReference type="ARBA" id="ARBA00022553"/>
    </source>
</evidence>
<gene>
    <name evidence="10" type="primary">LOC105053329</name>
</gene>
<dbReference type="InParanoid" id="A0A6I9RUX7"/>
<dbReference type="FunFam" id="1.20.58.1520:FF:000002">
    <property type="entry name" value="65-kDa microtubule-associated protein 6"/>
    <property type="match status" value="1"/>
</dbReference>
<feature type="coiled-coil region" evidence="8">
    <location>
        <begin position="31"/>
        <end position="105"/>
    </location>
</feature>
<name>A0A6I9RUX7_ELAGV</name>
<dbReference type="GO" id="GO:0005634">
    <property type="term" value="C:nucleus"/>
    <property type="evidence" value="ECO:0007669"/>
    <property type="project" value="UniProtKB-SubCell"/>
</dbReference>
<evidence type="ECO:0000256" key="4">
    <source>
        <dbReference type="ARBA" id="ARBA00022490"/>
    </source>
</evidence>
<keyword evidence="8" id="KW-0175">Coiled coil</keyword>
<protein>
    <submittedName>
        <fullName evidence="10">65-kDa microtubule-associated protein 6</fullName>
    </submittedName>
</protein>
<dbReference type="GO" id="GO:0008017">
    <property type="term" value="F:microtubule binding"/>
    <property type="evidence" value="ECO:0007669"/>
    <property type="project" value="InterPro"/>
</dbReference>
<dbReference type="Pfam" id="PF03999">
    <property type="entry name" value="MAP65_ASE1"/>
    <property type="match status" value="1"/>
</dbReference>
<organism evidence="9 10">
    <name type="scientific">Elaeis guineensis var. tenera</name>
    <name type="common">Oil palm</name>
    <dbReference type="NCBI Taxonomy" id="51953"/>
    <lineage>
        <taxon>Eukaryota</taxon>
        <taxon>Viridiplantae</taxon>
        <taxon>Streptophyta</taxon>
        <taxon>Embryophyta</taxon>
        <taxon>Tracheophyta</taxon>
        <taxon>Spermatophyta</taxon>
        <taxon>Magnoliopsida</taxon>
        <taxon>Liliopsida</taxon>
        <taxon>Arecaceae</taxon>
        <taxon>Arecoideae</taxon>
        <taxon>Cocoseae</taxon>
        <taxon>Elaeidinae</taxon>
        <taxon>Elaeis</taxon>
    </lineage>
</organism>
<evidence type="ECO:0000313" key="9">
    <source>
        <dbReference type="Proteomes" id="UP000504607"/>
    </source>
</evidence>
<evidence type="ECO:0000256" key="6">
    <source>
        <dbReference type="ARBA" id="ARBA00022701"/>
    </source>
</evidence>
<dbReference type="InterPro" id="IPR007145">
    <property type="entry name" value="MAP65_Ase1_PRC1"/>
</dbReference>
<dbReference type="AlphaFoldDB" id="A0A6I9RUX7"/>
<comment type="similarity">
    <text evidence="3">Belongs to the MAP65/ASE1 family.</text>
</comment>
<dbReference type="GO" id="GO:0000226">
    <property type="term" value="P:microtubule cytoskeleton organization"/>
    <property type="evidence" value="ECO:0007669"/>
    <property type="project" value="InterPro"/>
</dbReference>
<reference evidence="10" key="1">
    <citation type="submission" date="2025-08" db="UniProtKB">
        <authorList>
            <consortium name="RefSeq"/>
        </authorList>
    </citation>
    <scope>IDENTIFICATION</scope>
</reference>
<dbReference type="GO" id="GO:0005874">
    <property type="term" value="C:microtubule"/>
    <property type="evidence" value="ECO:0007669"/>
    <property type="project" value="UniProtKB-KW"/>
</dbReference>
<dbReference type="GO" id="GO:0005819">
    <property type="term" value="C:spindle"/>
    <property type="evidence" value="ECO:0007669"/>
    <property type="project" value="TreeGrafter"/>
</dbReference>
<keyword evidence="6" id="KW-0493">Microtubule</keyword>
<dbReference type="Proteomes" id="UP000504607">
    <property type="component" value="Chromosome 10"/>
</dbReference>
<dbReference type="FunCoup" id="A0A6I9RUX7">
    <property type="interactions" value="1822"/>
</dbReference>
<sequence length="521" mass="60014">MASLGEHILHMKKEKMQGSLKEQLASLAPLLEDLRAEKEERVKQFADIQSQIEKISAELTEHNHQNDTVTSRVAIEEHDLSMRKLDEYQARLRALQKEKSGHLHNVLEYINEVHSLCGVLGLDFRKTVDEVHPSLHETGSGQSTNISYNTLEGLAQAVLKLKAEKKVRIQKLREIVESLFELWNLMDSSEQERKCFGRLTCIIRSPEQDITYPSLLSLETIEQTEAEVERLKKLKASRMKELILKRRSELEEICRRTHIEPDMSTAPEKTNALIDSGLVDPSELLADIGAQILKAKEESMSRKEIMDRISKWLAACDEENWLEEYNQDQNRYSTRRGAHLNLKRAEKARITVSKIPDIVDNLINRTFTWEDERNMPFMYDGVRLVPILEEYKLTLQQKEDEKRRYQDQKKLQNMLLAENEALFGSKPSPKRSISFNRKPNVYRANGNGNVFMPPTPRQLSVGNATPELLTPRTYSGHHHGYFKEMRRLSTTPLNFVAMSKEDTMSSFTSISGSEPESPQEV</sequence>
<evidence type="ECO:0000256" key="1">
    <source>
        <dbReference type="ARBA" id="ARBA00004123"/>
    </source>
</evidence>
<keyword evidence="4" id="KW-0963">Cytoplasm</keyword>
<dbReference type="Gene3D" id="1.20.58.1520">
    <property type="match status" value="1"/>
</dbReference>
<evidence type="ECO:0000256" key="7">
    <source>
        <dbReference type="ARBA" id="ARBA00023242"/>
    </source>
</evidence>
<evidence type="ECO:0000256" key="3">
    <source>
        <dbReference type="ARBA" id="ARBA00006187"/>
    </source>
</evidence>
<accession>A0A6I9RUX7</accession>
<dbReference type="PANTHER" id="PTHR19321">
    <property type="entry name" value="PROTEIN REGULATOR OF CYTOKINESIS 1 PRC1-RELATED"/>
    <property type="match status" value="1"/>
</dbReference>
<keyword evidence="9" id="KW-1185">Reference proteome</keyword>
<dbReference type="OrthoDB" id="642895at2759"/>
<dbReference type="GO" id="GO:0005737">
    <property type="term" value="C:cytoplasm"/>
    <property type="evidence" value="ECO:0007669"/>
    <property type="project" value="UniProtKB-SubCell"/>
</dbReference>
<keyword evidence="5" id="KW-0597">Phosphoprotein</keyword>
<dbReference type="PANTHER" id="PTHR19321:SF0">
    <property type="entry name" value="65-KDA MICROTUBULE-ASSOCIATED PROTEIN 6"/>
    <property type="match status" value="1"/>
</dbReference>
<feature type="coiled-coil region" evidence="8">
    <location>
        <begin position="388"/>
        <end position="415"/>
    </location>
</feature>
<proteinExistence type="inferred from homology"/>